<dbReference type="Gene3D" id="3.30.590.10">
    <property type="entry name" value="Glutamine synthetase/guanido kinase, catalytic domain"/>
    <property type="match status" value="1"/>
</dbReference>
<evidence type="ECO:0000256" key="6">
    <source>
        <dbReference type="ARBA" id="ARBA00022842"/>
    </source>
</evidence>
<dbReference type="InterPro" id="IPR036651">
    <property type="entry name" value="Gln_synt_N_sf"/>
</dbReference>
<dbReference type="Gene3D" id="3.10.20.70">
    <property type="entry name" value="Glutamine synthetase, N-terminal domain"/>
    <property type="match status" value="1"/>
</dbReference>
<evidence type="ECO:0000256" key="5">
    <source>
        <dbReference type="ARBA" id="ARBA00022840"/>
    </source>
</evidence>
<keyword evidence="13" id="KW-1185">Reference proteome</keyword>
<gene>
    <name evidence="12" type="ORF">C8N45_106136</name>
</gene>
<comment type="cofactor">
    <cofactor evidence="1">
        <name>Mg(2+)</name>
        <dbReference type="ChEBI" id="CHEBI:18420"/>
    </cofactor>
</comment>
<keyword evidence="7" id="KW-0535">Nitrogen fixation</keyword>
<dbReference type="InterPro" id="IPR014746">
    <property type="entry name" value="Gln_synth/guanido_kin_cat_dom"/>
</dbReference>
<organism evidence="12 13">
    <name type="scientific">Yoonia sediminilitoris</name>
    <dbReference type="NCBI Taxonomy" id="1286148"/>
    <lineage>
        <taxon>Bacteria</taxon>
        <taxon>Pseudomonadati</taxon>
        <taxon>Pseudomonadota</taxon>
        <taxon>Alphaproteobacteria</taxon>
        <taxon>Rhodobacterales</taxon>
        <taxon>Paracoccaceae</taxon>
        <taxon>Yoonia</taxon>
    </lineage>
</organism>
<evidence type="ECO:0000256" key="9">
    <source>
        <dbReference type="RuleBase" id="RU000384"/>
    </source>
</evidence>
<dbReference type="InterPro" id="IPR017536">
    <property type="entry name" value="Glutamine_synthetase_typeIII"/>
</dbReference>
<keyword evidence="5" id="KW-0067">ATP-binding</keyword>
<dbReference type="PROSITE" id="PS51987">
    <property type="entry name" value="GS_CATALYTIC"/>
    <property type="match status" value="1"/>
</dbReference>
<dbReference type="SMART" id="SM01230">
    <property type="entry name" value="Gln-synt_C"/>
    <property type="match status" value="1"/>
</dbReference>
<evidence type="ECO:0000259" key="10">
    <source>
        <dbReference type="PROSITE" id="PS51986"/>
    </source>
</evidence>
<feature type="domain" description="GS beta-grasp" evidence="10">
    <location>
        <begin position="11"/>
        <end position="93"/>
    </location>
</feature>
<dbReference type="InterPro" id="IPR008146">
    <property type="entry name" value="Gln_synth_cat_dom"/>
</dbReference>
<dbReference type="InterPro" id="IPR027303">
    <property type="entry name" value="Gln_synth_gly_rich_site"/>
</dbReference>
<dbReference type="AlphaFoldDB" id="A0A2T6KG10"/>
<dbReference type="PROSITE" id="PS00181">
    <property type="entry name" value="GLNA_ATP"/>
    <property type="match status" value="1"/>
</dbReference>
<comment type="similarity">
    <text evidence="8 9">Belongs to the glutamine synthetase family.</text>
</comment>
<sequence>MTDLAAWAAERGVKFFLCNFTDLFGVQRAKLVPTEAIAGVQKGGAGFAGFAAWLDMTPADPDLLVMPDPGSVIQLPWKPELAWVAGDPWMDGKPVEQAPRIVLKNLVSKAADLGFMLQSGVEPEFHLINPDGSDISDARDTQEKPCYDQSALMRRYEVIAEICSTMIALGWGPYQNDHEDANGQFEINWDFGPCLQTADQHAFFKFMVKEIAEKHGLRATFMPKPFSHLTGNGCHVHHSLWTTDGKTCVFDGDDEMGLSDVAYHFLGGLMAHGQGMCAITNPTVNSYKRINAPTTLSGSTWSPQSVTYGGNNRTHMVRIPDGGRMELRLADGAANPYLLQAVVLASGLDGIERKLDAGKRLDIDMYTEGHKVRGARKLPLNMLDALRAFERDKTLVSAIGNEFSTAFLNLRHREWTQYCQHLTQWERDTTLDC</sequence>
<evidence type="ECO:0000256" key="2">
    <source>
        <dbReference type="ARBA" id="ARBA00003117"/>
    </source>
</evidence>
<dbReference type="SUPFAM" id="SSF55931">
    <property type="entry name" value="Glutamine synthetase/guanido kinase"/>
    <property type="match status" value="1"/>
</dbReference>
<accession>A0A2T6KG10</accession>
<evidence type="ECO:0000256" key="4">
    <source>
        <dbReference type="ARBA" id="ARBA00022741"/>
    </source>
</evidence>
<dbReference type="Pfam" id="PF00120">
    <property type="entry name" value="Gln-synt_C"/>
    <property type="match status" value="1"/>
</dbReference>
<evidence type="ECO:0000256" key="3">
    <source>
        <dbReference type="ARBA" id="ARBA00022598"/>
    </source>
</evidence>
<protein>
    <submittedName>
        <fullName evidence="12">Gamma-glutamylmethylamide synthetase</fullName>
    </submittedName>
</protein>
<evidence type="ECO:0000313" key="12">
    <source>
        <dbReference type="EMBL" id="PUB14262.1"/>
    </source>
</evidence>
<dbReference type="GO" id="GO:0004356">
    <property type="term" value="F:glutamine synthetase activity"/>
    <property type="evidence" value="ECO:0007669"/>
    <property type="project" value="InterPro"/>
</dbReference>
<keyword evidence="6" id="KW-0460">Magnesium</keyword>
<keyword evidence="4" id="KW-0547">Nucleotide-binding</keyword>
<feature type="domain" description="GS catalytic" evidence="11">
    <location>
        <begin position="99"/>
        <end position="433"/>
    </location>
</feature>
<dbReference type="Proteomes" id="UP000244523">
    <property type="component" value="Unassembled WGS sequence"/>
</dbReference>
<dbReference type="GO" id="GO:0006542">
    <property type="term" value="P:glutamine biosynthetic process"/>
    <property type="evidence" value="ECO:0007669"/>
    <property type="project" value="InterPro"/>
</dbReference>
<dbReference type="PROSITE" id="PS51986">
    <property type="entry name" value="GS_BETA_GRASP"/>
    <property type="match status" value="1"/>
</dbReference>
<proteinExistence type="inferred from homology"/>
<keyword evidence="3" id="KW-0436">Ligase</keyword>
<evidence type="ECO:0000256" key="7">
    <source>
        <dbReference type="ARBA" id="ARBA00023231"/>
    </source>
</evidence>
<dbReference type="PANTHER" id="PTHR43785">
    <property type="entry name" value="GAMMA-GLUTAMYLPUTRESCINE SYNTHETASE"/>
    <property type="match status" value="1"/>
</dbReference>
<dbReference type="SUPFAM" id="SSF54368">
    <property type="entry name" value="Glutamine synthetase, N-terminal domain"/>
    <property type="match status" value="1"/>
</dbReference>
<dbReference type="PANTHER" id="PTHR43785:SF12">
    <property type="entry name" value="TYPE-1 GLUTAMINE SYNTHETASE 2"/>
    <property type="match status" value="1"/>
</dbReference>
<comment type="caution">
    <text evidence="12">The sequence shown here is derived from an EMBL/GenBank/DDBJ whole genome shotgun (WGS) entry which is preliminary data.</text>
</comment>
<name>A0A2T6KG10_9RHOB</name>
<evidence type="ECO:0000256" key="8">
    <source>
        <dbReference type="PROSITE-ProRule" id="PRU01330"/>
    </source>
</evidence>
<comment type="function">
    <text evidence="2">Catalyzes the ATP-dependent biosynthesis of glutamine from glutamate and ammonia.</text>
</comment>
<dbReference type="InterPro" id="IPR008147">
    <property type="entry name" value="Gln_synt_N"/>
</dbReference>
<dbReference type="EMBL" id="QBUD01000006">
    <property type="protein sequence ID" value="PUB14262.1"/>
    <property type="molecule type" value="Genomic_DNA"/>
</dbReference>
<evidence type="ECO:0000313" key="13">
    <source>
        <dbReference type="Proteomes" id="UP000244523"/>
    </source>
</evidence>
<evidence type="ECO:0000256" key="1">
    <source>
        <dbReference type="ARBA" id="ARBA00001946"/>
    </source>
</evidence>
<reference evidence="12 13" key="1">
    <citation type="submission" date="2018-04" db="EMBL/GenBank/DDBJ databases">
        <title>Genomic Encyclopedia of Archaeal and Bacterial Type Strains, Phase II (KMG-II): from individual species to whole genera.</title>
        <authorList>
            <person name="Goeker M."/>
        </authorList>
    </citation>
    <scope>NUCLEOTIDE SEQUENCE [LARGE SCALE GENOMIC DNA]</scope>
    <source>
        <strain evidence="12 13">DSM 29955</strain>
    </source>
</reference>
<dbReference type="GO" id="GO:0005524">
    <property type="term" value="F:ATP binding"/>
    <property type="evidence" value="ECO:0007669"/>
    <property type="project" value="UniProtKB-KW"/>
</dbReference>
<dbReference type="NCBIfam" id="TIGR03105">
    <property type="entry name" value="gln_synth_III"/>
    <property type="match status" value="1"/>
</dbReference>
<evidence type="ECO:0000259" key="11">
    <source>
        <dbReference type="PROSITE" id="PS51987"/>
    </source>
</evidence>